<feature type="signal peptide" evidence="1">
    <location>
        <begin position="1"/>
        <end position="29"/>
    </location>
</feature>
<proteinExistence type="predicted"/>
<accession>A0A3N0C4A4</accession>
<dbReference type="RefSeq" id="WP_123254707.1">
    <property type="nucleotide sequence ID" value="NZ_RBED01000074.1"/>
</dbReference>
<dbReference type="OrthoDB" id="4965297at2"/>
<dbReference type="EMBL" id="RBED01000074">
    <property type="protein sequence ID" value="RNL57461.1"/>
    <property type="molecule type" value="Genomic_DNA"/>
</dbReference>
<feature type="chain" id="PRO_5017937073" evidence="1">
    <location>
        <begin position="30"/>
        <end position="72"/>
    </location>
</feature>
<protein>
    <submittedName>
        <fullName evidence="2">Uncharacterized protein</fullName>
    </submittedName>
</protein>
<gene>
    <name evidence="2" type="ORF">D7003_06805</name>
</gene>
<evidence type="ECO:0000256" key="1">
    <source>
        <dbReference type="SAM" id="SignalP"/>
    </source>
</evidence>
<sequence>MLKKIAAGTVLAALLAFGAAAPAVLSAVAANDGTGMTAVGNWPDPMLAPQAVGNWPDPMMMALRVGNWPDPM</sequence>
<dbReference type="AlphaFoldDB" id="A0A3N0C4A4"/>
<name>A0A3N0C4A4_9MICC</name>
<keyword evidence="3" id="KW-1185">Reference proteome</keyword>
<evidence type="ECO:0000313" key="3">
    <source>
        <dbReference type="Proteomes" id="UP000273807"/>
    </source>
</evidence>
<keyword evidence="1" id="KW-0732">Signal</keyword>
<evidence type="ECO:0000313" key="2">
    <source>
        <dbReference type="EMBL" id="RNL57461.1"/>
    </source>
</evidence>
<dbReference type="Proteomes" id="UP000273807">
    <property type="component" value="Unassembled WGS sequence"/>
</dbReference>
<reference evidence="2 3" key="1">
    <citation type="submission" date="2018-10" db="EMBL/GenBank/DDBJ databases">
        <title>Genome sequencing of Arthrobacter oryzae TNB02.</title>
        <authorList>
            <person name="Cho Y.-J."/>
            <person name="Cho A."/>
            <person name="Kim O.-S."/>
        </authorList>
    </citation>
    <scope>NUCLEOTIDE SEQUENCE [LARGE SCALE GENOMIC DNA]</scope>
    <source>
        <strain evidence="2 3">TNB02</strain>
    </source>
</reference>
<comment type="caution">
    <text evidence="2">The sequence shown here is derived from an EMBL/GenBank/DDBJ whole genome shotgun (WGS) entry which is preliminary data.</text>
</comment>
<organism evidence="2 3">
    <name type="scientific">Arthrobacter oryzae</name>
    <dbReference type="NCBI Taxonomy" id="409290"/>
    <lineage>
        <taxon>Bacteria</taxon>
        <taxon>Bacillati</taxon>
        <taxon>Actinomycetota</taxon>
        <taxon>Actinomycetes</taxon>
        <taxon>Micrococcales</taxon>
        <taxon>Micrococcaceae</taxon>
        <taxon>Arthrobacter</taxon>
    </lineage>
</organism>